<dbReference type="EMBL" id="JAINDJ010000005">
    <property type="protein sequence ID" value="KAG9446936.1"/>
    <property type="molecule type" value="Genomic_DNA"/>
</dbReference>
<evidence type="ECO:0000256" key="2">
    <source>
        <dbReference type="ARBA" id="ARBA00022679"/>
    </source>
</evidence>
<accession>A0AAV7EGH3</accession>
<keyword evidence="2 3" id="KW-0808">Transferase</keyword>
<dbReference type="Pfam" id="PF00201">
    <property type="entry name" value="UDPGT"/>
    <property type="match status" value="1"/>
</dbReference>
<dbReference type="InterPro" id="IPR035595">
    <property type="entry name" value="UDP_glycos_trans_CS"/>
</dbReference>
<reference evidence="5 6" key="1">
    <citation type="submission" date="2021-07" db="EMBL/GenBank/DDBJ databases">
        <title>The Aristolochia fimbriata genome: insights into angiosperm evolution, floral development and chemical biosynthesis.</title>
        <authorList>
            <person name="Jiao Y."/>
        </authorList>
    </citation>
    <scope>NUCLEOTIDE SEQUENCE [LARGE SCALE GENOMIC DNA]</scope>
    <source>
        <strain evidence="5">IBCAS-2021</strain>
        <tissue evidence="5">Leaf</tissue>
    </source>
</reference>
<evidence type="ECO:0000313" key="6">
    <source>
        <dbReference type="Proteomes" id="UP000825729"/>
    </source>
</evidence>
<name>A0AAV7EGH3_ARIFI</name>
<evidence type="ECO:0000313" key="5">
    <source>
        <dbReference type="EMBL" id="KAG9446936.1"/>
    </source>
</evidence>
<dbReference type="AlphaFoldDB" id="A0AAV7EGH3"/>
<dbReference type="PROSITE" id="PS00375">
    <property type="entry name" value="UDPGT"/>
    <property type="match status" value="1"/>
</dbReference>
<dbReference type="GO" id="GO:0080044">
    <property type="term" value="F:quercetin 7-O-glucosyltransferase activity"/>
    <property type="evidence" value="ECO:0007669"/>
    <property type="project" value="TreeGrafter"/>
</dbReference>
<dbReference type="SUPFAM" id="SSF53756">
    <property type="entry name" value="UDP-Glycosyltransferase/glycogen phosphorylase"/>
    <property type="match status" value="1"/>
</dbReference>
<dbReference type="CDD" id="cd03784">
    <property type="entry name" value="GT1_Gtf-like"/>
    <property type="match status" value="1"/>
</dbReference>
<comment type="similarity">
    <text evidence="1 3">Belongs to the UDP-glycosyltransferase family.</text>
</comment>
<proteinExistence type="inferred from homology"/>
<dbReference type="InterPro" id="IPR002213">
    <property type="entry name" value="UDP_glucos_trans"/>
</dbReference>
<dbReference type="PANTHER" id="PTHR11926:SF1553">
    <property type="entry name" value="GLYCOSYLTRANSFERASE"/>
    <property type="match status" value="1"/>
</dbReference>
<dbReference type="FunFam" id="3.40.50.2000:FF:000019">
    <property type="entry name" value="Glycosyltransferase"/>
    <property type="match status" value="1"/>
</dbReference>
<sequence>MVASMAHVLVLPFPVQGHINPMLQFAKRLASQALIKVTLVTTVFLSNHMHVDLRDLPPSLDLDAISDGYDQGGFSEASGPKAYHHRFETVGSRTLARLIERQQQGDEKRIPFTCIVYDTSLHWALDVAKALGLHGVAFSTQSCAAFAVYYYVYLRRLMLPDLPGSSSNIYVPGLPPLALHDLPSLVFEVGSYQPILAMKLKQFSNLHKADCILFNTIEDLEAEVLNRLRGVWRIKAIGPTIPTRYLNECATGDRDYGLHYYKPSTGLNYMEWLEGKPPGSVVYVSFGSIATVGAEQMEELAWGLRDSGKHFLWVVRASEEAKLPKEFAEGRDQCHKGLVVTWCCQMEVLAHQAVGCFVTHCGWNSVMEALAMGVPILGLPLWTDQPINAKYAEDVWEVGLRARPDKDGVVRREEIEFCIKEVIHGKRGKDMKNKASKMRQLIKEAASEGGSSNTDMEEFVKELINE</sequence>
<organism evidence="5 6">
    <name type="scientific">Aristolochia fimbriata</name>
    <name type="common">White veined hardy Dutchman's pipe vine</name>
    <dbReference type="NCBI Taxonomy" id="158543"/>
    <lineage>
        <taxon>Eukaryota</taxon>
        <taxon>Viridiplantae</taxon>
        <taxon>Streptophyta</taxon>
        <taxon>Embryophyta</taxon>
        <taxon>Tracheophyta</taxon>
        <taxon>Spermatophyta</taxon>
        <taxon>Magnoliopsida</taxon>
        <taxon>Magnoliidae</taxon>
        <taxon>Piperales</taxon>
        <taxon>Aristolochiaceae</taxon>
        <taxon>Aristolochia</taxon>
    </lineage>
</organism>
<dbReference type="EC" id="2.4.1.-" evidence="4"/>
<evidence type="ECO:0000256" key="3">
    <source>
        <dbReference type="RuleBase" id="RU003718"/>
    </source>
</evidence>
<evidence type="ECO:0000256" key="4">
    <source>
        <dbReference type="RuleBase" id="RU362057"/>
    </source>
</evidence>
<dbReference type="Proteomes" id="UP000825729">
    <property type="component" value="Unassembled WGS sequence"/>
</dbReference>
<gene>
    <name evidence="5" type="ORF">H6P81_013064</name>
</gene>
<dbReference type="GO" id="GO:0080043">
    <property type="term" value="F:quercetin 3-O-glucosyltransferase activity"/>
    <property type="evidence" value="ECO:0007669"/>
    <property type="project" value="TreeGrafter"/>
</dbReference>
<dbReference type="PANTHER" id="PTHR11926">
    <property type="entry name" value="GLUCOSYL/GLUCURONOSYL TRANSFERASES"/>
    <property type="match status" value="1"/>
</dbReference>
<dbReference type="Gene3D" id="3.40.50.2000">
    <property type="entry name" value="Glycogen Phosphorylase B"/>
    <property type="match status" value="2"/>
</dbReference>
<keyword evidence="3" id="KW-0328">Glycosyltransferase</keyword>
<protein>
    <recommendedName>
        <fullName evidence="4">Glycosyltransferase</fullName>
        <ecNumber evidence="4">2.4.1.-</ecNumber>
    </recommendedName>
</protein>
<keyword evidence="6" id="KW-1185">Reference proteome</keyword>
<evidence type="ECO:0000256" key="1">
    <source>
        <dbReference type="ARBA" id="ARBA00009995"/>
    </source>
</evidence>
<comment type="caution">
    <text evidence="5">The sequence shown here is derived from an EMBL/GenBank/DDBJ whole genome shotgun (WGS) entry which is preliminary data.</text>
</comment>